<sequence length="139" mass="15922">MKITPIDYNAVYFSSDAHWRNFQCCTNKFPYHTKEYISTCYVAAYPDIFKCFELGQQENGPFDWYFDCLDNITLQEHRPTGSTAPLTGQTTALVQLALNLWNGHSFDLASGLSIWDSELYAVALQAINLRQQGRSIIHE</sequence>
<gene>
    <name evidence="1" type="ORF">FHS16_002505</name>
</gene>
<evidence type="ECO:0000313" key="2">
    <source>
        <dbReference type="Proteomes" id="UP000518605"/>
    </source>
</evidence>
<evidence type="ECO:0000313" key="1">
    <source>
        <dbReference type="EMBL" id="MBB3152455.1"/>
    </source>
</evidence>
<proteinExistence type="predicted"/>
<dbReference type="Proteomes" id="UP000518605">
    <property type="component" value="Unassembled WGS sequence"/>
</dbReference>
<reference evidence="1 2" key="1">
    <citation type="submission" date="2020-08" db="EMBL/GenBank/DDBJ databases">
        <title>Genomic Encyclopedia of Type Strains, Phase III (KMG-III): the genomes of soil and plant-associated and newly described type strains.</title>
        <authorList>
            <person name="Whitman W."/>
        </authorList>
    </citation>
    <scope>NUCLEOTIDE SEQUENCE [LARGE SCALE GENOMIC DNA]</scope>
    <source>
        <strain evidence="1 2">CECT 8234</strain>
    </source>
</reference>
<dbReference type="RefSeq" id="WP_183562415.1">
    <property type="nucleotide sequence ID" value="NZ_CBCSLB010000005.1"/>
</dbReference>
<dbReference type="AlphaFoldDB" id="A0A7W5GA72"/>
<dbReference type="EMBL" id="JACHXW010000006">
    <property type="protein sequence ID" value="MBB3152455.1"/>
    <property type="molecule type" value="Genomic_DNA"/>
</dbReference>
<name>A0A7W5GA72_9BACL</name>
<organism evidence="1 2">
    <name type="scientific">Paenibacillus endophyticus</name>
    <dbReference type="NCBI Taxonomy" id="1294268"/>
    <lineage>
        <taxon>Bacteria</taxon>
        <taxon>Bacillati</taxon>
        <taxon>Bacillota</taxon>
        <taxon>Bacilli</taxon>
        <taxon>Bacillales</taxon>
        <taxon>Paenibacillaceae</taxon>
        <taxon>Paenibacillus</taxon>
    </lineage>
</organism>
<keyword evidence="2" id="KW-1185">Reference proteome</keyword>
<comment type="caution">
    <text evidence="1">The sequence shown here is derived from an EMBL/GenBank/DDBJ whole genome shotgun (WGS) entry which is preliminary data.</text>
</comment>
<protein>
    <submittedName>
        <fullName evidence="1">Uncharacterized protein</fullName>
    </submittedName>
</protein>
<accession>A0A7W5GA72</accession>